<name>A0A3P3YJ66_PLABS</name>
<evidence type="ECO:0000313" key="2">
    <source>
        <dbReference type="Proteomes" id="UP000290189"/>
    </source>
</evidence>
<dbReference type="Proteomes" id="UP000290189">
    <property type="component" value="Unassembled WGS sequence"/>
</dbReference>
<dbReference type="AlphaFoldDB" id="A0A3P3YJ66"/>
<gene>
    <name evidence="1" type="ORF">PLBR_LOCUS7420</name>
</gene>
<geneLocation type="mitochondrion" evidence="1"/>
<keyword evidence="1" id="KW-0496">Mitochondrion</keyword>
<dbReference type="EMBL" id="OVEO01000013">
    <property type="protein sequence ID" value="SPR00205.1"/>
    <property type="molecule type" value="Genomic_DNA"/>
</dbReference>
<proteinExistence type="predicted"/>
<reference evidence="1 2" key="1">
    <citation type="submission" date="2018-03" db="EMBL/GenBank/DDBJ databases">
        <authorList>
            <person name="Fogelqvist J."/>
        </authorList>
    </citation>
    <scope>NUCLEOTIDE SEQUENCE [LARGE SCALE GENOMIC DNA]</scope>
</reference>
<accession>A0A3P3YJ66</accession>
<protein>
    <submittedName>
        <fullName evidence="1">Uncharacterized protein</fullName>
    </submittedName>
</protein>
<evidence type="ECO:0000313" key="1">
    <source>
        <dbReference type="EMBL" id="SPR00205.1"/>
    </source>
</evidence>
<organism evidence="1 2">
    <name type="scientific">Plasmodiophora brassicae</name>
    <name type="common">Clubroot disease agent</name>
    <dbReference type="NCBI Taxonomy" id="37360"/>
    <lineage>
        <taxon>Eukaryota</taxon>
        <taxon>Sar</taxon>
        <taxon>Rhizaria</taxon>
        <taxon>Endomyxa</taxon>
        <taxon>Phytomyxea</taxon>
        <taxon>Plasmodiophorida</taxon>
        <taxon>Plasmodiophoridae</taxon>
        <taxon>Plasmodiophora</taxon>
    </lineage>
</organism>
<sequence length="155" mass="17452">MLATFAIVISWSDAVTVRDVVESEMKKARAQIHIGLTERTKCPASNLWGMAFREPWVSGIYSAGTEPKTARLWQARTLRVDQRDGSPPKFIALPFLLNTGGDNWIGSTILVHWCTSIQHWDRNVASPLSRPVTTTWIPLVISETTLREAIVRPFH</sequence>